<accession>A0A673J828</accession>
<evidence type="ECO:0008006" key="4">
    <source>
        <dbReference type="Google" id="ProtNLM"/>
    </source>
</evidence>
<evidence type="ECO:0000313" key="3">
    <source>
        <dbReference type="Proteomes" id="UP000472270"/>
    </source>
</evidence>
<evidence type="ECO:0000256" key="1">
    <source>
        <dbReference type="SAM" id="SignalP"/>
    </source>
</evidence>
<feature type="chain" id="PRO_5025475635" description="Secreted protein" evidence="1">
    <location>
        <begin position="26"/>
        <end position="106"/>
    </location>
</feature>
<reference evidence="2" key="1">
    <citation type="submission" date="2025-08" db="UniProtKB">
        <authorList>
            <consortium name="Ensembl"/>
        </authorList>
    </citation>
    <scope>IDENTIFICATION</scope>
</reference>
<feature type="signal peptide" evidence="1">
    <location>
        <begin position="1"/>
        <end position="25"/>
    </location>
</feature>
<reference evidence="2" key="2">
    <citation type="submission" date="2025-09" db="UniProtKB">
        <authorList>
            <consortium name="Ensembl"/>
        </authorList>
    </citation>
    <scope>IDENTIFICATION</scope>
</reference>
<dbReference type="Proteomes" id="UP000472270">
    <property type="component" value="Unassembled WGS sequence"/>
</dbReference>
<name>A0A673J828_9TELE</name>
<organism evidence="2 3">
    <name type="scientific">Sinocyclocheilus rhinocerous</name>
    <dbReference type="NCBI Taxonomy" id="307959"/>
    <lineage>
        <taxon>Eukaryota</taxon>
        <taxon>Metazoa</taxon>
        <taxon>Chordata</taxon>
        <taxon>Craniata</taxon>
        <taxon>Vertebrata</taxon>
        <taxon>Euteleostomi</taxon>
        <taxon>Actinopterygii</taxon>
        <taxon>Neopterygii</taxon>
        <taxon>Teleostei</taxon>
        <taxon>Ostariophysi</taxon>
        <taxon>Cypriniformes</taxon>
        <taxon>Cyprinidae</taxon>
        <taxon>Cyprininae</taxon>
        <taxon>Sinocyclocheilus</taxon>
    </lineage>
</organism>
<keyword evidence="3" id="KW-1185">Reference proteome</keyword>
<proteinExistence type="predicted"/>
<keyword evidence="1" id="KW-0732">Signal</keyword>
<evidence type="ECO:0000313" key="2">
    <source>
        <dbReference type="Ensembl" id="ENSSRHP00000046119.1"/>
    </source>
</evidence>
<dbReference type="Ensembl" id="ENSSRHT00000047414.1">
    <property type="protein sequence ID" value="ENSSRHP00000046119.1"/>
    <property type="gene ID" value="ENSSRHG00000023272.1"/>
</dbReference>
<protein>
    <recommendedName>
        <fullName evidence="4">Secreted protein</fullName>
    </recommendedName>
</protein>
<sequence length="106" mass="11719">MLSRVCNYLVVSIVCFALLWRCSIGGPVGARESPLRLTGTCNELARSLLWNVSAVLEIDHLFSGFDCSQQNAEVHLRRQTVSACTPQVREESHTKIICDSGPQNQS</sequence>
<dbReference type="AlphaFoldDB" id="A0A673J828"/>